<dbReference type="InterPro" id="IPR005746">
    <property type="entry name" value="Thioredoxin"/>
</dbReference>
<evidence type="ECO:0000256" key="10">
    <source>
        <dbReference type="PIRSR" id="PIRSR000077-4"/>
    </source>
</evidence>
<organism evidence="12 13">
    <name type="scientific">Leuconostoc fallax</name>
    <dbReference type="NCBI Taxonomy" id="1251"/>
    <lineage>
        <taxon>Bacteria</taxon>
        <taxon>Bacillati</taxon>
        <taxon>Bacillota</taxon>
        <taxon>Bacilli</taxon>
        <taxon>Lactobacillales</taxon>
        <taxon>Lactobacillaceae</taxon>
        <taxon>Leuconostoc</taxon>
    </lineage>
</organism>
<dbReference type="NCBIfam" id="TIGR01068">
    <property type="entry name" value="thioredoxin"/>
    <property type="match status" value="1"/>
</dbReference>
<dbReference type="GO" id="GO:0045454">
    <property type="term" value="P:cell redox homeostasis"/>
    <property type="evidence" value="ECO:0007669"/>
    <property type="project" value="TreeGrafter"/>
</dbReference>
<dbReference type="STRING" id="907931.GCA_000165675_00163"/>
<dbReference type="CDD" id="cd02947">
    <property type="entry name" value="TRX_family"/>
    <property type="match status" value="1"/>
</dbReference>
<keyword evidence="5 10" id="KW-1015">Disulfide bond</keyword>
<feature type="active site" description="Nucleophile" evidence="9">
    <location>
        <position position="32"/>
    </location>
</feature>
<dbReference type="RefSeq" id="WP_010008647.1">
    <property type="nucleotide sequence ID" value="NZ_JAGYGP010000001.1"/>
</dbReference>
<keyword evidence="6 10" id="KW-0676">Redox-active center</keyword>
<evidence type="ECO:0000259" key="11">
    <source>
        <dbReference type="PROSITE" id="PS51352"/>
    </source>
</evidence>
<dbReference type="SUPFAM" id="SSF52833">
    <property type="entry name" value="Thioredoxin-like"/>
    <property type="match status" value="1"/>
</dbReference>
<evidence type="ECO:0000256" key="6">
    <source>
        <dbReference type="ARBA" id="ARBA00023284"/>
    </source>
</evidence>
<name>A0A4R5N863_9LACO</name>
<dbReference type="Proteomes" id="UP000295681">
    <property type="component" value="Unassembled WGS sequence"/>
</dbReference>
<dbReference type="InterPro" id="IPR036249">
    <property type="entry name" value="Thioredoxin-like_sf"/>
</dbReference>
<dbReference type="PIRSF" id="PIRSF000077">
    <property type="entry name" value="Thioredoxin"/>
    <property type="match status" value="1"/>
</dbReference>
<dbReference type="Gene3D" id="3.40.30.10">
    <property type="entry name" value="Glutaredoxin"/>
    <property type="match status" value="1"/>
</dbReference>
<dbReference type="PANTHER" id="PTHR45663:SF11">
    <property type="entry name" value="GEO12009P1"/>
    <property type="match status" value="1"/>
</dbReference>
<keyword evidence="13" id="KW-1185">Reference proteome</keyword>
<comment type="similarity">
    <text evidence="1 8">Belongs to the thioredoxin family.</text>
</comment>
<dbReference type="InterPro" id="IPR017937">
    <property type="entry name" value="Thioredoxin_CS"/>
</dbReference>
<evidence type="ECO:0000256" key="9">
    <source>
        <dbReference type="PIRSR" id="PIRSR000077-1"/>
    </source>
</evidence>
<dbReference type="FunFam" id="3.40.30.10:FF:000001">
    <property type="entry name" value="Thioredoxin"/>
    <property type="match status" value="1"/>
</dbReference>
<dbReference type="EMBL" id="PUFI01000015">
    <property type="protein sequence ID" value="TDG67742.1"/>
    <property type="molecule type" value="Genomic_DNA"/>
</dbReference>
<comment type="caution">
    <text evidence="12">The sequence shown here is derived from an EMBL/GenBank/DDBJ whole genome shotgun (WGS) entry which is preliminary data.</text>
</comment>
<dbReference type="PANTHER" id="PTHR45663">
    <property type="entry name" value="GEO12009P1"/>
    <property type="match status" value="1"/>
</dbReference>
<dbReference type="PROSITE" id="PS00194">
    <property type="entry name" value="THIOREDOXIN_1"/>
    <property type="match status" value="1"/>
</dbReference>
<feature type="site" description="Contributes to redox potential value" evidence="9">
    <location>
        <position position="30"/>
    </location>
</feature>
<evidence type="ECO:0000313" key="12">
    <source>
        <dbReference type="EMBL" id="TDG67742.1"/>
    </source>
</evidence>
<accession>A0A4R5N863</accession>
<feature type="site" description="Contributes to redox potential value" evidence="9">
    <location>
        <position position="31"/>
    </location>
</feature>
<dbReference type="PROSITE" id="PS51352">
    <property type="entry name" value="THIOREDOXIN_2"/>
    <property type="match status" value="1"/>
</dbReference>
<feature type="active site" description="Nucleophile" evidence="9">
    <location>
        <position position="29"/>
    </location>
</feature>
<reference evidence="12 13" key="1">
    <citation type="journal article" date="2019" name="Appl. Microbiol. Biotechnol.">
        <title>Uncovering carbohydrate metabolism through a genotype-phenotype association study of 56 lactic acid bacteria genomes.</title>
        <authorList>
            <person name="Buron-Moles G."/>
            <person name="Chailyan A."/>
            <person name="Dolejs I."/>
            <person name="Forster J."/>
            <person name="Miks M.H."/>
        </authorList>
    </citation>
    <scope>NUCLEOTIDE SEQUENCE [LARGE SCALE GENOMIC DNA]</scope>
    <source>
        <strain evidence="12 13">ATCC 700006</strain>
    </source>
</reference>
<protein>
    <recommendedName>
        <fullName evidence="2 7">Thioredoxin</fullName>
    </recommendedName>
</protein>
<evidence type="ECO:0000256" key="5">
    <source>
        <dbReference type="ARBA" id="ARBA00023157"/>
    </source>
</evidence>
<sequence>MTVKVVEDSNFEQETNTGVTITDFWATWCGPCRMQSPVLDALSGEMDNVKFVKMDVDANPATPASFSVRAIPTLLIKKDGEVVERLTGFHNKEQLANILEKYTD</sequence>
<evidence type="ECO:0000256" key="2">
    <source>
        <dbReference type="ARBA" id="ARBA00020570"/>
    </source>
</evidence>
<evidence type="ECO:0000256" key="3">
    <source>
        <dbReference type="ARBA" id="ARBA00022448"/>
    </source>
</evidence>
<dbReference type="Pfam" id="PF00085">
    <property type="entry name" value="Thioredoxin"/>
    <property type="match status" value="1"/>
</dbReference>
<evidence type="ECO:0000256" key="4">
    <source>
        <dbReference type="ARBA" id="ARBA00022982"/>
    </source>
</evidence>
<keyword evidence="4" id="KW-0249">Electron transport</keyword>
<evidence type="ECO:0000256" key="7">
    <source>
        <dbReference type="NCBIfam" id="TIGR01068"/>
    </source>
</evidence>
<feature type="domain" description="Thioredoxin" evidence="11">
    <location>
        <begin position="1"/>
        <end position="104"/>
    </location>
</feature>
<evidence type="ECO:0000256" key="1">
    <source>
        <dbReference type="ARBA" id="ARBA00008987"/>
    </source>
</evidence>
<dbReference type="GO" id="GO:0005829">
    <property type="term" value="C:cytosol"/>
    <property type="evidence" value="ECO:0007669"/>
    <property type="project" value="TreeGrafter"/>
</dbReference>
<feature type="disulfide bond" description="Redox-active" evidence="10">
    <location>
        <begin position="29"/>
        <end position="32"/>
    </location>
</feature>
<dbReference type="GO" id="GO:0015035">
    <property type="term" value="F:protein-disulfide reductase activity"/>
    <property type="evidence" value="ECO:0007669"/>
    <property type="project" value="UniProtKB-UniRule"/>
</dbReference>
<evidence type="ECO:0000313" key="13">
    <source>
        <dbReference type="Proteomes" id="UP000295681"/>
    </source>
</evidence>
<dbReference type="AlphaFoldDB" id="A0A4R5N863"/>
<dbReference type="InterPro" id="IPR013766">
    <property type="entry name" value="Thioredoxin_domain"/>
</dbReference>
<evidence type="ECO:0000256" key="8">
    <source>
        <dbReference type="PIRNR" id="PIRNR000077"/>
    </source>
</evidence>
<dbReference type="PRINTS" id="PR00421">
    <property type="entry name" value="THIOREDOXIN"/>
</dbReference>
<feature type="site" description="Deprotonates C-terminal active site Cys" evidence="9">
    <location>
        <position position="23"/>
    </location>
</feature>
<proteinExistence type="inferred from homology"/>
<gene>
    <name evidence="12" type="ORF">C5L23_001541</name>
</gene>
<keyword evidence="3" id="KW-0813">Transport</keyword>